<dbReference type="Pfam" id="PF03682">
    <property type="entry name" value="UPF0158"/>
    <property type="match status" value="1"/>
</dbReference>
<dbReference type="Proteomes" id="UP000480151">
    <property type="component" value="Unassembled WGS sequence"/>
</dbReference>
<evidence type="ECO:0000313" key="2">
    <source>
        <dbReference type="Proteomes" id="UP000480151"/>
    </source>
</evidence>
<organism evidence="1 2">
    <name type="scientific">Paenibacillus apii</name>
    <dbReference type="NCBI Taxonomy" id="1850370"/>
    <lineage>
        <taxon>Bacteria</taxon>
        <taxon>Bacillati</taxon>
        <taxon>Bacillota</taxon>
        <taxon>Bacilli</taxon>
        <taxon>Bacillales</taxon>
        <taxon>Paenibacillaceae</taxon>
        <taxon>Paenibacillus</taxon>
    </lineage>
</organism>
<protein>
    <submittedName>
        <fullName evidence="1">Uncharacterized protein</fullName>
    </submittedName>
</protein>
<comment type="caution">
    <text evidence="1">The sequence shown here is derived from an EMBL/GenBank/DDBJ whole genome shotgun (WGS) entry which is preliminary data.</text>
</comment>
<evidence type="ECO:0000313" key="1">
    <source>
        <dbReference type="EMBL" id="NGM82453.1"/>
    </source>
</evidence>
<proteinExistence type="predicted"/>
<keyword evidence="2" id="KW-1185">Reference proteome</keyword>
<sequence>MKELKLSEGQMKELVETYDLYMDGIDFFLNIETGEIVTLNSFDPDDEDKELSEIIDEGFNEVYFRVPSRESHAGYRDMSDFAETVDNEKLRTKLVHVLDGSEKIFRKFKDTLASDEQELERYYQFVEVRNRQRVIQWLESKGFRLEVK</sequence>
<dbReference type="AlphaFoldDB" id="A0A6M1PKF9"/>
<dbReference type="InterPro" id="IPR005361">
    <property type="entry name" value="UPF0158"/>
</dbReference>
<name>A0A6M1PKF9_9BACL</name>
<dbReference type="EMBL" id="JAAKGU010000003">
    <property type="protein sequence ID" value="NGM82453.1"/>
    <property type="molecule type" value="Genomic_DNA"/>
</dbReference>
<reference evidence="1 2" key="1">
    <citation type="submission" date="2020-02" db="EMBL/GenBank/DDBJ databases">
        <authorList>
            <person name="Gao J."/>
            <person name="Sun J."/>
        </authorList>
    </citation>
    <scope>NUCLEOTIDE SEQUENCE [LARGE SCALE GENOMIC DNA]</scope>
    <source>
        <strain evidence="1 2">7124</strain>
    </source>
</reference>
<dbReference type="RefSeq" id="WP_165097515.1">
    <property type="nucleotide sequence ID" value="NZ_JAAKGU010000003.1"/>
</dbReference>
<gene>
    <name evidence="1" type="ORF">G5B47_08485</name>
</gene>
<accession>A0A6M1PKF9</accession>